<comment type="cofactor">
    <cofactor evidence="2">
        <name>Mg(2+)</name>
        <dbReference type="ChEBI" id="CHEBI:18420"/>
    </cofactor>
</comment>
<dbReference type="InterPro" id="IPR011127">
    <property type="entry name" value="Dala_Dala_lig_N"/>
</dbReference>
<dbReference type="PANTHER" id="PTHR23132">
    <property type="entry name" value="D-ALANINE--D-ALANINE LIGASE"/>
    <property type="match status" value="1"/>
</dbReference>
<keyword evidence="7 14" id="KW-0067">ATP-binding</keyword>
<evidence type="ECO:0000256" key="4">
    <source>
        <dbReference type="ARBA" id="ARBA00022598"/>
    </source>
</evidence>
<dbReference type="NCBIfam" id="NF002528">
    <property type="entry name" value="PRK01966.1-4"/>
    <property type="match status" value="1"/>
</dbReference>
<dbReference type="HAMAP" id="MF_00047">
    <property type="entry name" value="Dala_Dala_lig"/>
    <property type="match status" value="1"/>
</dbReference>
<evidence type="ECO:0000256" key="10">
    <source>
        <dbReference type="ARBA" id="ARBA00022984"/>
    </source>
</evidence>
<organism evidence="16 17">
    <name type="scientific">Pseudoflavonifractor intestinihominis</name>
    <dbReference type="NCBI Taxonomy" id="3133171"/>
    <lineage>
        <taxon>Bacteria</taxon>
        <taxon>Bacillati</taxon>
        <taxon>Bacillota</taxon>
        <taxon>Clostridia</taxon>
        <taxon>Eubacteriales</taxon>
        <taxon>Oscillospiraceae</taxon>
        <taxon>Pseudoflavonifractor</taxon>
    </lineage>
</organism>
<evidence type="ECO:0000313" key="16">
    <source>
        <dbReference type="EMBL" id="MEQ2444799.1"/>
    </source>
</evidence>
<dbReference type="RefSeq" id="WP_349232512.1">
    <property type="nucleotide sequence ID" value="NZ_JBBMFK010000033.1"/>
</dbReference>
<keyword evidence="6 14" id="KW-0547">Nucleotide-binding</keyword>
<evidence type="ECO:0000259" key="15">
    <source>
        <dbReference type="PROSITE" id="PS50975"/>
    </source>
</evidence>
<comment type="caution">
    <text evidence="16">The sequence shown here is derived from an EMBL/GenBank/DDBJ whole genome shotgun (WGS) entry which is preliminary data.</text>
</comment>
<keyword evidence="8" id="KW-0460">Magnesium</keyword>
<evidence type="ECO:0000256" key="14">
    <source>
        <dbReference type="PROSITE-ProRule" id="PRU00409"/>
    </source>
</evidence>
<keyword evidence="4 13" id="KW-0436">Ligase</keyword>
<comment type="pathway">
    <text evidence="13">Cell wall biogenesis; peptidoglycan biosynthesis.</text>
</comment>
<keyword evidence="17" id="KW-1185">Reference proteome</keyword>
<dbReference type="EC" id="6.3.2.4" evidence="13"/>
<accession>A0ABV1EBU5</accession>
<comment type="function">
    <text evidence="13">Cell wall formation.</text>
</comment>
<dbReference type="InterPro" id="IPR000291">
    <property type="entry name" value="D-Ala_lig_Van_CS"/>
</dbReference>
<dbReference type="Gene3D" id="3.30.1490.20">
    <property type="entry name" value="ATP-grasp fold, A domain"/>
    <property type="match status" value="1"/>
</dbReference>
<dbReference type="Proteomes" id="UP001464378">
    <property type="component" value="Unassembled WGS sequence"/>
</dbReference>
<dbReference type="SUPFAM" id="SSF52440">
    <property type="entry name" value="PreATP-grasp domain"/>
    <property type="match status" value="1"/>
</dbReference>
<evidence type="ECO:0000256" key="8">
    <source>
        <dbReference type="ARBA" id="ARBA00022842"/>
    </source>
</evidence>
<dbReference type="GO" id="GO:0160222">
    <property type="term" value="F:D-alanine-D-serine ligase activity"/>
    <property type="evidence" value="ECO:0007669"/>
    <property type="project" value="UniProtKB-EC"/>
</dbReference>
<dbReference type="SUPFAM" id="SSF56059">
    <property type="entry name" value="Glutathione synthetase ATP-binding domain-like"/>
    <property type="match status" value="1"/>
</dbReference>
<comment type="similarity">
    <text evidence="3 13">Belongs to the D-alanine--D-alanine ligase family.</text>
</comment>
<dbReference type="InterPro" id="IPR016185">
    <property type="entry name" value="PreATP-grasp_dom_sf"/>
</dbReference>
<dbReference type="Pfam" id="PF07478">
    <property type="entry name" value="Dala_Dala_lig_C"/>
    <property type="match status" value="1"/>
</dbReference>
<proteinExistence type="inferred from homology"/>
<dbReference type="InterPro" id="IPR011761">
    <property type="entry name" value="ATP-grasp"/>
</dbReference>
<dbReference type="PROSITE" id="PS00844">
    <property type="entry name" value="DALA_DALA_LIGASE_2"/>
    <property type="match status" value="1"/>
</dbReference>
<gene>
    <name evidence="16" type="primary">vanG</name>
    <name evidence="13" type="synonym">ddl</name>
    <name evidence="16" type="ORF">WMO64_15175</name>
</gene>
<comment type="subcellular location">
    <subcellularLocation>
        <location evidence="13">Cytoplasm</location>
    </subcellularLocation>
</comment>
<evidence type="ECO:0000256" key="11">
    <source>
        <dbReference type="ARBA" id="ARBA00023211"/>
    </source>
</evidence>
<sequence length="350" mass="37480">MDKKTIAVLFGGCSTEYPVSLQSAHAVITHLDRTRYDLVLLGITRDGRWLRYDGPVDRIPADTWHHDAVHCTPALISPDRETHGLLLLAAAGPSVIRLDAAFPVLHGKNGEDGTVQGLLELAGIPVVGCGSLSSAVCMDKDIAHRLAASAGLAVPRSALFRAWEDPALLPDLTAGLKLPLFVKPARAGSSFGITKVTHRADLPQAVAAALAHDNKVVIEEGVPGFEVGCAVLGTETLTVGRVDEIELANGFFDYTEKYQLLTAKIHMPARITPEDEARVQRAAVTAYRALGCTGCARADFFFTPEGEIVFNEINTIPGFTSHSRYPAMMAGVGLNFPALVNRLVEQAVDL</sequence>
<dbReference type="PROSITE" id="PS50975">
    <property type="entry name" value="ATP_GRASP"/>
    <property type="match status" value="1"/>
</dbReference>
<dbReference type="Gene3D" id="3.30.470.20">
    <property type="entry name" value="ATP-grasp fold, B domain"/>
    <property type="match status" value="1"/>
</dbReference>
<evidence type="ECO:0000256" key="9">
    <source>
        <dbReference type="ARBA" id="ARBA00022960"/>
    </source>
</evidence>
<keyword evidence="5" id="KW-0479">Metal-binding</keyword>
<dbReference type="NCBIfam" id="TIGR01205">
    <property type="entry name" value="D_ala_D_alaTIGR"/>
    <property type="match status" value="1"/>
</dbReference>
<evidence type="ECO:0000256" key="3">
    <source>
        <dbReference type="ARBA" id="ARBA00010871"/>
    </source>
</evidence>
<keyword evidence="12 13" id="KW-0961">Cell wall biogenesis/degradation</keyword>
<evidence type="ECO:0000256" key="12">
    <source>
        <dbReference type="ARBA" id="ARBA00023316"/>
    </source>
</evidence>
<reference evidence="16 17" key="1">
    <citation type="submission" date="2024-03" db="EMBL/GenBank/DDBJ databases">
        <title>Human intestinal bacterial collection.</title>
        <authorList>
            <person name="Pauvert C."/>
            <person name="Hitch T.C.A."/>
            <person name="Clavel T."/>
        </authorList>
    </citation>
    <scope>NUCLEOTIDE SEQUENCE [LARGE SCALE GENOMIC DNA]</scope>
    <source>
        <strain evidence="16 17">CLA-AP-H29</strain>
    </source>
</reference>
<name>A0ABV1EBU5_9FIRM</name>
<dbReference type="NCBIfam" id="NF000091">
    <property type="entry name" value="D_ala_D_ser_VanG"/>
    <property type="match status" value="1"/>
</dbReference>
<keyword evidence="13" id="KW-0963">Cytoplasm</keyword>
<keyword evidence="10 13" id="KW-0573">Peptidoglycan synthesis</keyword>
<dbReference type="PROSITE" id="PS00843">
    <property type="entry name" value="DALA_DALA_LIGASE_1"/>
    <property type="match status" value="1"/>
</dbReference>
<evidence type="ECO:0000256" key="6">
    <source>
        <dbReference type="ARBA" id="ARBA00022741"/>
    </source>
</evidence>
<dbReference type="InterPro" id="IPR013815">
    <property type="entry name" value="ATP_grasp_subdomain_1"/>
</dbReference>
<keyword evidence="9 13" id="KW-0133">Cell shape</keyword>
<dbReference type="PANTHER" id="PTHR23132:SF25">
    <property type="entry name" value="D-ALANINE--D-ALANINE LIGASE A"/>
    <property type="match status" value="1"/>
</dbReference>
<feature type="domain" description="ATP-grasp" evidence="15">
    <location>
        <begin position="144"/>
        <end position="345"/>
    </location>
</feature>
<dbReference type="Pfam" id="PF01820">
    <property type="entry name" value="Dala_Dala_lig_N"/>
    <property type="match status" value="1"/>
</dbReference>
<dbReference type="InterPro" id="IPR005905">
    <property type="entry name" value="D_ala_D_ala"/>
</dbReference>
<dbReference type="Gene3D" id="3.40.50.20">
    <property type="match status" value="1"/>
</dbReference>
<comment type="catalytic activity">
    <reaction evidence="13">
        <text>2 D-alanine + ATP = D-alanyl-D-alanine + ADP + phosphate + H(+)</text>
        <dbReference type="Rhea" id="RHEA:11224"/>
        <dbReference type="ChEBI" id="CHEBI:15378"/>
        <dbReference type="ChEBI" id="CHEBI:30616"/>
        <dbReference type="ChEBI" id="CHEBI:43474"/>
        <dbReference type="ChEBI" id="CHEBI:57416"/>
        <dbReference type="ChEBI" id="CHEBI:57822"/>
        <dbReference type="ChEBI" id="CHEBI:456216"/>
        <dbReference type="EC" id="6.3.2.4"/>
    </reaction>
</comment>
<evidence type="ECO:0000256" key="13">
    <source>
        <dbReference type="HAMAP-Rule" id="MF_00047"/>
    </source>
</evidence>
<comment type="cofactor">
    <cofactor evidence="1">
        <name>Mn(2+)</name>
        <dbReference type="ChEBI" id="CHEBI:29035"/>
    </cofactor>
</comment>
<evidence type="ECO:0000256" key="1">
    <source>
        <dbReference type="ARBA" id="ARBA00001936"/>
    </source>
</evidence>
<dbReference type="PIRSF" id="PIRSF039102">
    <property type="entry name" value="Ddl/VanB"/>
    <property type="match status" value="1"/>
</dbReference>
<evidence type="ECO:0000256" key="2">
    <source>
        <dbReference type="ARBA" id="ARBA00001946"/>
    </source>
</evidence>
<dbReference type="InterPro" id="IPR011095">
    <property type="entry name" value="Dala_Dala_lig_C"/>
</dbReference>
<evidence type="ECO:0000313" key="17">
    <source>
        <dbReference type="Proteomes" id="UP001464378"/>
    </source>
</evidence>
<evidence type="ECO:0000256" key="7">
    <source>
        <dbReference type="ARBA" id="ARBA00022840"/>
    </source>
</evidence>
<evidence type="ECO:0000256" key="5">
    <source>
        <dbReference type="ARBA" id="ARBA00022723"/>
    </source>
</evidence>
<protein>
    <recommendedName>
        <fullName evidence="13">D-alanine--D-alanine ligase</fullName>
        <ecNumber evidence="13">6.3.2.4</ecNumber>
    </recommendedName>
    <alternativeName>
        <fullName evidence="13">D-Ala-D-Ala ligase</fullName>
    </alternativeName>
    <alternativeName>
        <fullName evidence="13">D-alanylalanine synthetase</fullName>
    </alternativeName>
</protein>
<dbReference type="EMBL" id="JBBMFK010000033">
    <property type="protein sequence ID" value="MEQ2444799.1"/>
    <property type="molecule type" value="Genomic_DNA"/>
</dbReference>
<keyword evidence="11" id="KW-0464">Manganese</keyword>